<feature type="signal peptide" evidence="1">
    <location>
        <begin position="1"/>
        <end position="20"/>
    </location>
</feature>
<accession>A0ABY4HHK2</accession>
<proteinExistence type="predicted"/>
<gene>
    <name evidence="2" type="ORF">LXD69_09110</name>
</gene>
<evidence type="ECO:0000313" key="2">
    <source>
        <dbReference type="EMBL" id="UOX32215.1"/>
    </source>
</evidence>
<keyword evidence="3" id="KW-1185">Reference proteome</keyword>
<name>A0ABY4HHK2_9FLAO</name>
<organism evidence="2 3">
    <name type="scientific">Flavobacterium sediminilitoris</name>
    <dbReference type="NCBI Taxonomy" id="2024526"/>
    <lineage>
        <taxon>Bacteria</taxon>
        <taxon>Pseudomonadati</taxon>
        <taxon>Bacteroidota</taxon>
        <taxon>Flavobacteriia</taxon>
        <taxon>Flavobacteriales</taxon>
        <taxon>Flavobacteriaceae</taxon>
        <taxon>Flavobacterium</taxon>
    </lineage>
</organism>
<reference evidence="2" key="2">
    <citation type="submission" date="2022-04" db="EMBL/GenBank/DDBJ databases">
        <title>Complete Genome Sequence of Flavobacterium sediminilitoris YSM-43, Isolated from a Tidal Sediment.</title>
        <authorList>
            <person name="Lee P.A."/>
        </authorList>
    </citation>
    <scope>NUCLEOTIDE SEQUENCE</scope>
    <source>
        <strain evidence="2">YSM-43</strain>
    </source>
</reference>
<protein>
    <submittedName>
        <fullName evidence="2">Uncharacterized protein</fullName>
    </submittedName>
</protein>
<evidence type="ECO:0000313" key="3">
    <source>
        <dbReference type="Proteomes" id="UP000830454"/>
    </source>
</evidence>
<sequence>MKKIFAFVVLFFAFTMSSFAQQEEVREEIALLAKSDAKEITEYLELGDTELSDFYRLFYYKHDELSKSTNEERKAVISKSVKASIEASITPDKLKKLNTNPKLFKKLTH</sequence>
<dbReference type="RefSeq" id="WP_246914744.1">
    <property type="nucleotide sequence ID" value="NZ_CP090145.1"/>
</dbReference>
<dbReference type="Proteomes" id="UP000830454">
    <property type="component" value="Chromosome"/>
</dbReference>
<evidence type="ECO:0000256" key="1">
    <source>
        <dbReference type="SAM" id="SignalP"/>
    </source>
</evidence>
<feature type="chain" id="PRO_5045425265" evidence="1">
    <location>
        <begin position="21"/>
        <end position="109"/>
    </location>
</feature>
<dbReference type="EMBL" id="CP090145">
    <property type="protein sequence ID" value="UOX32215.1"/>
    <property type="molecule type" value="Genomic_DNA"/>
</dbReference>
<keyword evidence="1" id="KW-0732">Signal</keyword>
<reference evidence="2" key="1">
    <citation type="submission" date="2021-12" db="EMBL/GenBank/DDBJ databases">
        <authorList>
            <person name="Cha I.-T."/>
            <person name="Lee K.-E."/>
            <person name="Park S.-J."/>
        </authorList>
    </citation>
    <scope>NUCLEOTIDE SEQUENCE</scope>
    <source>
        <strain evidence="2">YSM-43</strain>
    </source>
</reference>